<evidence type="ECO:0000313" key="1">
    <source>
        <dbReference type="EMBL" id="KAL2328039.1"/>
    </source>
</evidence>
<protein>
    <submittedName>
        <fullName evidence="1">Uncharacterized protein</fullName>
    </submittedName>
</protein>
<keyword evidence="2" id="KW-1185">Reference proteome</keyword>
<proteinExistence type="predicted"/>
<name>A0ABD1LWX9_9FABA</name>
<sequence length="60" mass="6705">MLEYILVGNSLPKSFMRLAKSSSLPNKFCSVPLNLSSFTSSALSINESMKEMNEQHSYLC</sequence>
<dbReference type="Proteomes" id="UP001603857">
    <property type="component" value="Unassembled WGS sequence"/>
</dbReference>
<evidence type="ECO:0000313" key="2">
    <source>
        <dbReference type="Proteomes" id="UP001603857"/>
    </source>
</evidence>
<organism evidence="1 2">
    <name type="scientific">Flemingia macrophylla</name>
    <dbReference type="NCBI Taxonomy" id="520843"/>
    <lineage>
        <taxon>Eukaryota</taxon>
        <taxon>Viridiplantae</taxon>
        <taxon>Streptophyta</taxon>
        <taxon>Embryophyta</taxon>
        <taxon>Tracheophyta</taxon>
        <taxon>Spermatophyta</taxon>
        <taxon>Magnoliopsida</taxon>
        <taxon>eudicotyledons</taxon>
        <taxon>Gunneridae</taxon>
        <taxon>Pentapetalae</taxon>
        <taxon>rosids</taxon>
        <taxon>fabids</taxon>
        <taxon>Fabales</taxon>
        <taxon>Fabaceae</taxon>
        <taxon>Papilionoideae</taxon>
        <taxon>50 kb inversion clade</taxon>
        <taxon>NPAAA clade</taxon>
        <taxon>indigoferoid/millettioid clade</taxon>
        <taxon>Phaseoleae</taxon>
        <taxon>Flemingia</taxon>
    </lineage>
</organism>
<dbReference type="AlphaFoldDB" id="A0ABD1LWX9"/>
<dbReference type="EMBL" id="JBGMDY010000007">
    <property type="protein sequence ID" value="KAL2328039.1"/>
    <property type="molecule type" value="Genomic_DNA"/>
</dbReference>
<reference evidence="1 2" key="1">
    <citation type="submission" date="2024-08" db="EMBL/GenBank/DDBJ databases">
        <title>Insights into the chromosomal genome structure of Flemingia macrophylla.</title>
        <authorList>
            <person name="Ding Y."/>
            <person name="Zhao Y."/>
            <person name="Bi W."/>
            <person name="Wu M."/>
            <person name="Zhao G."/>
            <person name="Gong Y."/>
            <person name="Li W."/>
            <person name="Zhang P."/>
        </authorList>
    </citation>
    <scope>NUCLEOTIDE SEQUENCE [LARGE SCALE GENOMIC DNA]</scope>
    <source>
        <strain evidence="1">DYQJB</strain>
        <tissue evidence="1">Leaf</tissue>
    </source>
</reference>
<comment type="caution">
    <text evidence="1">The sequence shown here is derived from an EMBL/GenBank/DDBJ whole genome shotgun (WGS) entry which is preliminary data.</text>
</comment>
<gene>
    <name evidence="1" type="ORF">Fmac_021466</name>
</gene>
<accession>A0ABD1LWX9</accession>